<keyword evidence="2" id="KW-1185">Reference proteome</keyword>
<evidence type="ECO:0000313" key="2">
    <source>
        <dbReference type="Proteomes" id="UP001431429"/>
    </source>
</evidence>
<dbReference type="RefSeq" id="WP_250923543.1">
    <property type="nucleotide sequence ID" value="NZ_JAMQAW010000066.1"/>
</dbReference>
<evidence type="ECO:0000313" key="1">
    <source>
        <dbReference type="EMBL" id="MCM2393240.1"/>
    </source>
</evidence>
<organism evidence="1 2">
    <name type="scientific">Streptomyces albipurpureus</name>
    <dbReference type="NCBI Taxonomy" id="2897419"/>
    <lineage>
        <taxon>Bacteria</taxon>
        <taxon>Bacillati</taxon>
        <taxon>Actinomycetota</taxon>
        <taxon>Actinomycetes</taxon>
        <taxon>Kitasatosporales</taxon>
        <taxon>Streptomycetaceae</taxon>
        <taxon>Streptomyces</taxon>
    </lineage>
</organism>
<gene>
    <name evidence="1" type="ORF">NBG84_34045</name>
</gene>
<reference evidence="1" key="1">
    <citation type="submission" date="2022-06" db="EMBL/GenBank/DDBJ databases">
        <title>Genome public.</title>
        <authorList>
            <person name="Sun Q."/>
        </authorList>
    </citation>
    <scope>NUCLEOTIDE SEQUENCE</scope>
    <source>
        <strain evidence="1">CWNU-1</strain>
    </source>
</reference>
<dbReference type="EMBL" id="JAMQAW010000066">
    <property type="protein sequence ID" value="MCM2393240.1"/>
    <property type="molecule type" value="Genomic_DNA"/>
</dbReference>
<dbReference type="Proteomes" id="UP001431429">
    <property type="component" value="Unassembled WGS sequence"/>
</dbReference>
<proteinExistence type="predicted"/>
<comment type="caution">
    <text evidence="1">The sequence shown here is derived from an EMBL/GenBank/DDBJ whole genome shotgun (WGS) entry which is preliminary data.</text>
</comment>
<sequence length="73" mass="7663">MDHQPATAKAIADFATIIVSDSAHRASAWSRPPLEVRGGETEYLIHPIGRGVSPAFAGRLGYSAIPGHPTRAG</sequence>
<protein>
    <submittedName>
        <fullName evidence="1">Uncharacterized protein</fullName>
    </submittedName>
</protein>
<name>A0ABT0UXP2_9ACTN</name>
<accession>A0ABT0UXP2</accession>